<dbReference type="VEuPathDB" id="FungiDB:AeMF1_019394"/>
<evidence type="ECO:0000256" key="1">
    <source>
        <dbReference type="SAM" id="MobiDB-lite"/>
    </source>
</evidence>
<evidence type="ECO:0000313" key="3">
    <source>
        <dbReference type="Proteomes" id="UP000481153"/>
    </source>
</evidence>
<dbReference type="AlphaFoldDB" id="A0A6G0X8A9"/>
<accession>A0A6G0X8A9</accession>
<reference evidence="2 3" key="1">
    <citation type="submission" date="2019-07" db="EMBL/GenBank/DDBJ databases">
        <title>Genomics analysis of Aphanomyces spp. identifies a new class of oomycete effector associated with host adaptation.</title>
        <authorList>
            <person name="Gaulin E."/>
        </authorList>
    </citation>
    <scope>NUCLEOTIDE SEQUENCE [LARGE SCALE GENOMIC DNA]</scope>
    <source>
        <strain evidence="2 3">ATCC 201684</strain>
    </source>
</reference>
<dbReference type="Proteomes" id="UP000481153">
    <property type="component" value="Unassembled WGS sequence"/>
</dbReference>
<feature type="compositionally biased region" description="Polar residues" evidence="1">
    <location>
        <begin position="106"/>
        <end position="132"/>
    </location>
</feature>
<sequence>MYRFFKSIFQSRSQSESNGSIIGNPCDLPPLSRRVLRSMQKTPLHLQCQYAYKACTNPRTHKKDGEIHKLCAVHRDRANSVQKIYAAKRRARAREERKQKIIQNKAAASTTTPSTLDRQTSATKEEPTQQTSALGDTLDAWTLEVLMSNPIIEPIMSPTPRDHSFSTEEYDILCNMLLKDELYL</sequence>
<proteinExistence type="predicted"/>
<evidence type="ECO:0000313" key="2">
    <source>
        <dbReference type="EMBL" id="KAF0736239.1"/>
    </source>
</evidence>
<feature type="region of interest" description="Disordered" evidence="1">
    <location>
        <begin position="90"/>
        <end position="132"/>
    </location>
</feature>
<keyword evidence="3" id="KW-1185">Reference proteome</keyword>
<organism evidence="2 3">
    <name type="scientific">Aphanomyces euteiches</name>
    <dbReference type="NCBI Taxonomy" id="100861"/>
    <lineage>
        <taxon>Eukaryota</taxon>
        <taxon>Sar</taxon>
        <taxon>Stramenopiles</taxon>
        <taxon>Oomycota</taxon>
        <taxon>Saprolegniomycetes</taxon>
        <taxon>Saprolegniales</taxon>
        <taxon>Verrucalvaceae</taxon>
        <taxon>Aphanomyces</taxon>
    </lineage>
</organism>
<comment type="caution">
    <text evidence="2">The sequence shown here is derived from an EMBL/GenBank/DDBJ whole genome shotgun (WGS) entry which is preliminary data.</text>
</comment>
<protein>
    <submittedName>
        <fullName evidence="2">Uncharacterized protein</fullName>
    </submittedName>
</protein>
<name>A0A6G0X8A9_9STRA</name>
<dbReference type="EMBL" id="VJMJ01000089">
    <property type="protein sequence ID" value="KAF0736239.1"/>
    <property type="molecule type" value="Genomic_DNA"/>
</dbReference>
<gene>
    <name evidence="2" type="ORF">Ae201684_007261</name>
</gene>